<evidence type="ECO:0000256" key="6">
    <source>
        <dbReference type="SAM" id="Phobius"/>
    </source>
</evidence>
<evidence type="ECO:0000256" key="5">
    <source>
        <dbReference type="ARBA" id="ARBA00023136"/>
    </source>
</evidence>
<dbReference type="Proteomes" id="UP000186098">
    <property type="component" value="Unassembled WGS sequence"/>
</dbReference>
<dbReference type="PANTHER" id="PTHR33931">
    <property type="entry name" value="HOLIN-LIKE PROTEIN CIDA-RELATED"/>
    <property type="match status" value="1"/>
</dbReference>
<accession>A0A1N7LX20</accession>
<evidence type="ECO:0000256" key="1">
    <source>
        <dbReference type="ARBA" id="ARBA00004651"/>
    </source>
</evidence>
<feature type="transmembrane region" description="Helical" evidence="6">
    <location>
        <begin position="88"/>
        <end position="108"/>
    </location>
</feature>
<gene>
    <name evidence="7" type="ORF">SAMN05421795_104218</name>
</gene>
<reference evidence="8" key="1">
    <citation type="submission" date="2017-01" db="EMBL/GenBank/DDBJ databases">
        <authorList>
            <person name="Varghese N."/>
            <person name="Submissions S."/>
        </authorList>
    </citation>
    <scope>NUCLEOTIDE SEQUENCE [LARGE SCALE GENOMIC DNA]</scope>
    <source>
        <strain evidence="8">DSM 18714</strain>
    </source>
</reference>
<dbReference type="RefSeq" id="WP_076365857.1">
    <property type="nucleotide sequence ID" value="NZ_FTOM01000004.1"/>
</dbReference>
<feature type="transmembrane region" description="Helical" evidence="6">
    <location>
        <begin position="56"/>
        <end position="76"/>
    </location>
</feature>
<comment type="subcellular location">
    <subcellularLocation>
        <location evidence="1">Cell membrane</location>
        <topology evidence="1">Multi-pass membrane protein</topology>
    </subcellularLocation>
</comment>
<keyword evidence="8" id="KW-1185">Reference proteome</keyword>
<name>A0A1N7LX20_9RHOB</name>
<dbReference type="AlphaFoldDB" id="A0A1N7LX20"/>
<evidence type="ECO:0000256" key="3">
    <source>
        <dbReference type="ARBA" id="ARBA00022692"/>
    </source>
</evidence>
<dbReference type="OrthoDB" id="385012at2"/>
<keyword evidence="5 6" id="KW-0472">Membrane</keyword>
<evidence type="ECO:0000313" key="8">
    <source>
        <dbReference type="Proteomes" id="UP000186098"/>
    </source>
</evidence>
<dbReference type="STRING" id="407234.SAMN05421795_104218"/>
<proteinExistence type="predicted"/>
<evidence type="ECO:0000256" key="4">
    <source>
        <dbReference type="ARBA" id="ARBA00022989"/>
    </source>
</evidence>
<keyword evidence="4 6" id="KW-1133">Transmembrane helix</keyword>
<dbReference type="EMBL" id="FTOM01000004">
    <property type="protein sequence ID" value="SIS78367.1"/>
    <property type="molecule type" value="Genomic_DNA"/>
</dbReference>
<dbReference type="GO" id="GO:0016787">
    <property type="term" value="F:hydrolase activity"/>
    <property type="evidence" value="ECO:0007669"/>
    <property type="project" value="UniProtKB-KW"/>
</dbReference>
<keyword evidence="3 6" id="KW-0812">Transmembrane</keyword>
<dbReference type="GO" id="GO:0005886">
    <property type="term" value="C:plasma membrane"/>
    <property type="evidence" value="ECO:0007669"/>
    <property type="project" value="UniProtKB-SubCell"/>
</dbReference>
<keyword evidence="2" id="KW-1003">Cell membrane</keyword>
<evidence type="ECO:0000313" key="7">
    <source>
        <dbReference type="EMBL" id="SIS78367.1"/>
    </source>
</evidence>
<evidence type="ECO:0000256" key="2">
    <source>
        <dbReference type="ARBA" id="ARBA00022475"/>
    </source>
</evidence>
<dbReference type="Pfam" id="PF03788">
    <property type="entry name" value="LrgA"/>
    <property type="match status" value="1"/>
</dbReference>
<protein>
    <submittedName>
        <fullName evidence="7">Putative effector of murein hydrolase LrgA, UPF0299 family</fullName>
    </submittedName>
</protein>
<keyword evidence="7" id="KW-0378">Hydrolase</keyword>
<dbReference type="InterPro" id="IPR005538">
    <property type="entry name" value="LrgA/CidA"/>
</dbReference>
<organism evidence="7 8">
    <name type="scientific">Phaeovulum vinaykumarii</name>
    <dbReference type="NCBI Taxonomy" id="407234"/>
    <lineage>
        <taxon>Bacteria</taxon>
        <taxon>Pseudomonadati</taxon>
        <taxon>Pseudomonadota</taxon>
        <taxon>Alphaproteobacteria</taxon>
        <taxon>Rhodobacterales</taxon>
        <taxon>Paracoccaceae</taxon>
        <taxon>Phaeovulum</taxon>
    </lineage>
</organism>
<dbReference type="PANTHER" id="PTHR33931:SF2">
    <property type="entry name" value="HOLIN-LIKE PROTEIN CIDA"/>
    <property type="match status" value="1"/>
</dbReference>
<sequence length="122" mass="12610">MTGVLTLIFACQLAGEFVVSVLALPLPGPVLGMVFLFTLLMIRGGVSEPLSEVAGGLGRAMSLLFVPAGTGVMLHFRELGQEIAPLGLSILVSTVLAIAVTGLAMSWLGRATRADAEGTRDD</sequence>